<feature type="compositionally biased region" description="Low complexity" evidence="13">
    <location>
        <begin position="96"/>
        <end position="126"/>
    </location>
</feature>
<dbReference type="GO" id="GO:0006888">
    <property type="term" value="P:endoplasmic reticulum to Golgi vesicle-mediated transport"/>
    <property type="evidence" value="ECO:0007669"/>
    <property type="project" value="TreeGrafter"/>
</dbReference>
<evidence type="ECO:0000256" key="1">
    <source>
        <dbReference type="ARBA" id="ARBA00003496"/>
    </source>
</evidence>
<dbReference type="InterPro" id="IPR056824">
    <property type="entry name" value="PGAP1_TMD"/>
</dbReference>
<dbReference type="PANTHER" id="PTHR15495">
    <property type="entry name" value="NEGATIVE REGULATOR OF VESICLE FORMATION-RELATED"/>
    <property type="match status" value="1"/>
</dbReference>
<comment type="subcellular location">
    <subcellularLocation>
        <location evidence="2">Endoplasmic reticulum membrane</location>
        <topology evidence="2">Multi-pass membrane protein</topology>
    </subcellularLocation>
</comment>
<reference evidence="16" key="2">
    <citation type="submission" date="2023-07" db="EMBL/GenBank/DDBJ databases">
        <authorList>
            <consortium name="Lawrence Berkeley National Laboratory"/>
            <person name="Haridas S."/>
            <person name="Hensen N."/>
            <person name="Bonometti L."/>
            <person name="Westerberg I."/>
            <person name="Brannstrom I.O."/>
            <person name="Guillou S."/>
            <person name="Cros-Aarteil S."/>
            <person name="Calhoun S."/>
            <person name="Kuo A."/>
            <person name="Mondo S."/>
            <person name="Pangilinan J."/>
            <person name="Riley R."/>
            <person name="LaButti K."/>
            <person name="Andreopoulos B."/>
            <person name="Lipzen A."/>
            <person name="Chen C."/>
            <person name="Yanf M."/>
            <person name="Daum C."/>
            <person name="Ng V."/>
            <person name="Clum A."/>
            <person name="Steindorff A."/>
            <person name="Ohm R."/>
            <person name="Martin F."/>
            <person name="Silar P."/>
            <person name="Natvig D."/>
            <person name="Lalanne C."/>
            <person name="Gautier V."/>
            <person name="Ament-velasquez S.L."/>
            <person name="Kruys A."/>
            <person name="Hutchinson M.I."/>
            <person name="Powell A.J."/>
            <person name="Barry K."/>
            <person name="Miller A.N."/>
            <person name="Grigoriev I.V."/>
            <person name="Debuchy R."/>
            <person name="Gladieux P."/>
            <person name="Thoren M.H."/>
            <person name="Johannesson H."/>
        </authorList>
    </citation>
    <scope>NUCLEOTIDE SEQUENCE</scope>
    <source>
        <strain evidence="16">FGSC 1904</strain>
    </source>
</reference>
<dbReference type="InterPro" id="IPR039529">
    <property type="entry name" value="PGAP1/BST1"/>
</dbReference>
<dbReference type="Pfam" id="PF25140">
    <property type="entry name" value="PGAP1_TMD"/>
    <property type="match status" value="1"/>
</dbReference>
<keyword evidence="9 12" id="KW-0653">Protein transport</keyword>
<evidence type="ECO:0000256" key="10">
    <source>
        <dbReference type="ARBA" id="ARBA00022989"/>
    </source>
</evidence>
<dbReference type="EMBL" id="JAUTDP010000006">
    <property type="protein sequence ID" value="KAK3398507.1"/>
    <property type="molecule type" value="Genomic_DNA"/>
</dbReference>
<evidence type="ECO:0000256" key="12">
    <source>
        <dbReference type="RuleBase" id="RU365011"/>
    </source>
</evidence>
<reference evidence="16" key="1">
    <citation type="journal article" date="2023" name="Mol. Phylogenet. Evol.">
        <title>Genome-scale phylogeny and comparative genomics of the fungal order Sordariales.</title>
        <authorList>
            <person name="Hensen N."/>
            <person name="Bonometti L."/>
            <person name="Westerberg I."/>
            <person name="Brannstrom I.O."/>
            <person name="Guillou S."/>
            <person name="Cros-Aarteil S."/>
            <person name="Calhoun S."/>
            <person name="Haridas S."/>
            <person name="Kuo A."/>
            <person name="Mondo S."/>
            <person name="Pangilinan J."/>
            <person name="Riley R."/>
            <person name="LaButti K."/>
            <person name="Andreopoulos B."/>
            <person name="Lipzen A."/>
            <person name="Chen C."/>
            <person name="Yan M."/>
            <person name="Daum C."/>
            <person name="Ng V."/>
            <person name="Clum A."/>
            <person name="Steindorff A."/>
            <person name="Ohm R.A."/>
            <person name="Martin F."/>
            <person name="Silar P."/>
            <person name="Natvig D.O."/>
            <person name="Lalanne C."/>
            <person name="Gautier V."/>
            <person name="Ament-Velasquez S.L."/>
            <person name="Kruys A."/>
            <person name="Hutchinson M.I."/>
            <person name="Powell A.J."/>
            <person name="Barry K."/>
            <person name="Miller A.N."/>
            <person name="Grigoriev I.V."/>
            <person name="Debuchy R."/>
            <person name="Gladieux P."/>
            <person name="Hiltunen Thoren M."/>
            <person name="Johannesson H."/>
        </authorList>
    </citation>
    <scope>NUCLEOTIDE SEQUENCE</scope>
    <source>
        <strain evidence="16">FGSC 1904</strain>
    </source>
</reference>
<keyword evidence="6 12" id="KW-0812">Transmembrane</keyword>
<evidence type="ECO:0000256" key="8">
    <source>
        <dbReference type="ARBA" id="ARBA00022824"/>
    </source>
</evidence>
<keyword evidence="10 12" id="KW-1133">Transmembrane helix</keyword>
<feature type="transmembrane region" description="Helical" evidence="12">
    <location>
        <begin position="972"/>
        <end position="991"/>
    </location>
</feature>
<dbReference type="Gene3D" id="3.40.50.1820">
    <property type="entry name" value="alpha/beta hydrolase"/>
    <property type="match status" value="1"/>
</dbReference>
<dbReference type="PANTHER" id="PTHR15495:SF7">
    <property type="entry name" value="GPI INOSITOL-DEACYLASE"/>
    <property type="match status" value="1"/>
</dbReference>
<evidence type="ECO:0000313" key="16">
    <source>
        <dbReference type="EMBL" id="KAK3398507.1"/>
    </source>
</evidence>
<evidence type="ECO:0000259" key="14">
    <source>
        <dbReference type="Pfam" id="PF07819"/>
    </source>
</evidence>
<evidence type="ECO:0000256" key="11">
    <source>
        <dbReference type="ARBA" id="ARBA00023136"/>
    </source>
</evidence>
<feature type="transmembrane region" description="Helical" evidence="12">
    <location>
        <begin position="1157"/>
        <end position="1177"/>
    </location>
</feature>
<keyword evidence="11 12" id="KW-0472">Membrane</keyword>
<feature type="domain" description="GPI inositol-deacylase transmembrane" evidence="15">
    <location>
        <begin position="880"/>
        <end position="1198"/>
    </location>
</feature>
<sequence>MRTRLAGTSEDGDTCPVEAPVPNVDFLLHQQLQQEHDVYSNSTTNATTTRTPSIAPIAALPRPSRPSRPSQSSAAERSSSESPSVRQSPTKRDRNPGPSSSPGAGPLNLDHQPPSQQSQNQQHQQSFYARSRRSGNFNWKLSHSRNGSIEKPPPSFFSSSFSHSPSTPPLSLGAPANGAVHSKEMEKEQEQKFVGKRPRIRSPWAITFLTLLTAILGIGFLALVLNSSFTRHIDPKGCRMSYMRPGYAKFDDFDTEHTRFASKYSLYLYREQGIENDAKVKGVPVLFIPGNAGSYKQVRPIAAEAANYFHDVLQQDESAIKAGVRSLDFFTVDFNEDITAFHGQTLLDQAEYLNEAIRYILSLYLDRARSDRDPNLPDPTSVIVLGHSMGGVVARTMLIMPNYQANSINTIITMSAPHARPPVSFDSEIVKTYKDINDYWRHAYSQQWANNNPLWHVTLVSIAGGGLDTVVPSDYASVESLVPDTHGFTVFTTSIPNVWTSMDHAAILWCDQFRKALVKAIFDVVDVNRAAQTKPRADRMRVFKKWFLTGMEEVAEKTVPSKDPSTLLTLEDNLNSVIAQGERLVLRGLGTSGAVRAHLLPIPPSESPEAKRFTLLTDQKLDVSSENGRLEVLFCSVFPMQPGQAVAGFASQINLAGESSASTRLACNNAASDVVTLPASVRSSQYPFSKDGETPRTPFSYLQYDVEDIAEHQYVAVIEKANTPTPGFVVAEFSDVSQSHRIRHISLRRLLAFGMKFRLPSSRPMVSELKIPTMQSSLLAYNLEISEQNCGEQQELFAPLVRQYLTEPYESKFFVNAREAAVSIHGVAPYVPPPLKSRSTEDGLSFQFWTDPTCASNINIKMSIDVMGSLGKLYMRYRTVFAAFPLLVVTLVLRKQFRIYDTTGVFISFSESLDLCLRQSIPLVLASLTFLSLFIWNSSSSTTANIWNWANVTSGAIDFHQNDLLIGTQDPFFWFLIPVIGLICVGICTVFNYMTLTLVYVLSTAISLLSFRPGWIRNEERRKALPLPAFYPTSPRRRMVTTAILLVLVSTLIPYQFAYLVCCLVQLTTTVRAQRIASDLKSAANSNFYNYVHSILLLMLWILPINLPILVVWIHNLAVHWLTPFSSHHNVLSIMPFIILVETLTTGKMVPRVNSRFKHFTSVLLFSIALYAAIYGVSYAYMLHYLVNLVAAWLAIVHSTSDPWSVLSGIKHISCTLFEAGSTNNVGGVNGTTNTVLSEDRKIRKDP</sequence>
<keyword evidence="5 12" id="KW-0813">Transport</keyword>
<feature type="transmembrane region" description="Helical" evidence="12">
    <location>
        <begin position="875"/>
        <end position="894"/>
    </location>
</feature>
<evidence type="ECO:0000256" key="3">
    <source>
        <dbReference type="ARBA" id="ARBA00006931"/>
    </source>
</evidence>
<comment type="function">
    <text evidence="1 12">Involved in inositol deacylation of GPI-anchored proteins which plays important roles in the quality control and ER-associated degradation of GPI-anchored proteins.</text>
</comment>
<feature type="compositionally biased region" description="Polar residues" evidence="13">
    <location>
        <begin position="134"/>
        <end position="147"/>
    </location>
</feature>
<feature type="compositionally biased region" description="Low complexity" evidence="13">
    <location>
        <begin position="40"/>
        <end position="88"/>
    </location>
</feature>
<dbReference type="FunFam" id="3.40.50.1820:FF:000056">
    <property type="entry name" value="GPI inositol-deacylase"/>
    <property type="match status" value="1"/>
</dbReference>
<evidence type="ECO:0000313" key="17">
    <source>
        <dbReference type="Proteomes" id="UP001281003"/>
    </source>
</evidence>
<feature type="transmembrane region" description="Helical" evidence="12">
    <location>
        <begin position="204"/>
        <end position="225"/>
    </location>
</feature>
<evidence type="ECO:0000256" key="7">
    <source>
        <dbReference type="ARBA" id="ARBA00022801"/>
    </source>
</evidence>
<feature type="transmembrane region" description="Helical" evidence="12">
    <location>
        <begin position="1043"/>
        <end position="1067"/>
    </location>
</feature>
<dbReference type="GO" id="GO:0050185">
    <property type="term" value="F:phosphatidylinositol deacylase activity"/>
    <property type="evidence" value="ECO:0007669"/>
    <property type="project" value="TreeGrafter"/>
</dbReference>
<dbReference type="GO" id="GO:0006505">
    <property type="term" value="P:GPI anchor metabolic process"/>
    <property type="evidence" value="ECO:0007669"/>
    <property type="project" value="TreeGrafter"/>
</dbReference>
<dbReference type="SUPFAM" id="SSF53474">
    <property type="entry name" value="alpha/beta-Hydrolases"/>
    <property type="match status" value="1"/>
</dbReference>
<dbReference type="Proteomes" id="UP001281003">
    <property type="component" value="Unassembled WGS sequence"/>
</dbReference>
<dbReference type="InterPro" id="IPR029058">
    <property type="entry name" value="AB_hydrolase_fold"/>
</dbReference>
<evidence type="ECO:0000256" key="13">
    <source>
        <dbReference type="SAM" id="MobiDB-lite"/>
    </source>
</evidence>
<evidence type="ECO:0000259" key="15">
    <source>
        <dbReference type="Pfam" id="PF25140"/>
    </source>
</evidence>
<dbReference type="Pfam" id="PF07819">
    <property type="entry name" value="PGAP1"/>
    <property type="match status" value="1"/>
</dbReference>
<keyword evidence="7 12" id="KW-0378">Hydrolase</keyword>
<dbReference type="GO" id="GO:0015031">
    <property type="term" value="P:protein transport"/>
    <property type="evidence" value="ECO:0007669"/>
    <property type="project" value="UniProtKB-KW"/>
</dbReference>
<feature type="compositionally biased region" description="Low complexity" evidence="13">
    <location>
        <begin position="156"/>
        <end position="171"/>
    </location>
</feature>
<feature type="region of interest" description="Disordered" evidence="13">
    <location>
        <begin position="1"/>
        <end position="22"/>
    </location>
</feature>
<evidence type="ECO:0000256" key="2">
    <source>
        <dbReference type="ARBA" id="ARBA00004477"/>
    </source>
</evidence>
<keyword evidence="17" id="KW-1185">Reference proteome</keyword>
<gene>
    <name evidence="16" type="ORF">B0T20DRAFT_437558</name>
</gene>
<organism evidence="16 17">
    <name type="scientific">Sordaria brevicollis</name>
    <dbReference type="NCBI Taxonomy" id="83679"/>
    <lineage>
        <taxon>Eukaryota</taxon>
        <taxon>Fungi</taxon>
        <taxon>Dikarya</taxon>
        <taxon>Ascomycota</taxon>
        <taxon>Pezizomycotina</taxon>
        <taxon>Sordariomycetes</taxon>
        <taxon>Sordariomycetidae</taxon>
        <taxon>Sordariales</taxon>
        <taxon>Sordariaceae</taxon>
        <taxon>Sordaria</taxon>
    </lineage>
</organism>
<feature type="region of interest" description="Disordered" evidence="13">
    <location>
        <begin position="35"/>
        <end position="177"/>
    </location>
</feature>
<feature type="transmembrane region" description="Helical" evidence="12">
    <location>
        <begin position="1088"/>
        <end position="1115"/>
    </location>
</feature>
<feature type="transmembrane region" description="Helical" evidence="12">
    <location>
        <begin position="1127"/>
        <end position="1145"/>
    </location>
</feature>
<keyword evidence="8 12" id="KW-0256">Endoplasmic reticulum</keyword>
<comment type="caution">
    <text evidence="16">The sequence shown here is derived from an EMBL/GenBank/DDBJ whole genome shotgun (WGS) entry which is preliminary data.</text>
</comment>
<dbReference type="AlphaFoldDB" id="A0AAE0PEW0"/>
<comment type="similarity">
    <text evidence="3 12">Belongs to the GPI inositol-deacylase family.</text>
</comment>
<dbReference type="EC" id="3.1.-.-" evidence="12"/>
<evidence type="ECO:0000256" key="6">
    <source>
        <dbReference type="ARBA" id="ARBA00022692"/>
    </source>
</evidence>
<dbReference type="Pfam" id="PF25141">
    <property type="entry name" value="PGAP1_2nd"/>
    <property type="match status" value="1"/>
</dbReference>
<evidence type="ECO:0000256" key="5">
    <source>
        <dbReference type="ARBA" id="ARBA00022448"/>
    </source>
</evidence>
<evidence type="ECO:0000256" key="4">
    <source>
        <dbReference type="ARBA" id="ARBA00015856"/>
    </source>
</evidence>
<proteinExistence type="inferred from homology"/>
<dbReference type="GO" id="GO:0005789">
    <property type="term" value="C:endoplasmic reticulum membrane"/>
    <property type="evidence" value="ECO:0007669"/>
    <property type="project" value="UniProtKB-SubCell"/>
</dbReference>
<feature type="domain" description="GPI inositol-deacylase PGAP1-like alpha/beta" evidence="14">
    <location>
        <begin position="280"/>
        <end position="523"/>
    </location>
</feature>
<name>A0AAE0PEW0_SORBR</name>
<evidence type="ECO:0000256" key="9">
    <source>
        <dbReference type="ARBA" id="ARBA00022927"/>
    </source>
</evidence>
<accession>A0AAE0PEW0</accession>
<dbReference type="InterPro" id="IPR012908">
    <property type="entry name" value="PGAP1-ab_dom-like"/>
</dbReference>
<protein>
    <recommendedName>
        <fullName evidence="4 12">GPI inositol-deacylase</fullName>
        <ecNumber evidence="12">3.1.-.-</ecNumber>
    </recommendedName>
</protein>